<name>A0A8H6LUU7_9AGAR</name>
<keyword evidence="8" id="KW-1185">Reference proteome</keyword>
<dbReference type="InterPro" id="IPR006076">
    <property type="entry name" value="FAD-dep_OxRdtase"/>
</dbReference>
<organism evidence="7 8">
    <name type="scientific">Ephemerocybe angulata</name>
    <dbReference type="NCBI Taxonomy" id="980116"/>
    <lineage>
        <taxon>Eukaryota</taxon>
        <taxon>Fungi</taxon>
        <taxon>Dikarya</taxon>
        <taxon>Basidiomycota</taxon>
        <taxon>Agaricomycotina</taxon>
        <taxon>Agaricomycetes</taxon>
        <taxon>Agaricomycetidae</taxon>
        <taxon>Agaricales</taxon>
        <taxon>Agaricineae</taxon>
        <taxon>Psathyrellaceae</taxon>
        <taxon>Ephemerocybe</taxon>
    </lineage>
</organism>
<keyword evidence="3" id="KW-0285">Flavoprotein</keyword>
<feature type="domain" description="FAD dependent oxidoreductase" evidence="6">
    <location>
        <begin position="72"/>
        <end position="317"/>
    </location>
</feature>
<dbReference type="GO" id="GO:0019478">
    <property type="term" value="P:D-amino acid catabolic process"/>
    <property type="evidence" value="ECO:0007669"/>
    <property type="project" value="TreeGrafter"/>
</dbReference>
<protein>
    <submittedName>
        <fullName evidence="7">D-amino-acid oxidase</fullName>
    </submittedName>
</protein>
<dbReference type="PANTHER" id="PTHR11530">
    <property type="entry name" value="D-AMINO ACID OXIDASE"/>
    <property type="match status" value="1"/>
</dbReference>
<dbReference type="Proteomes" id="UP000521943">
    <property type="component" value="Unassembled WGS sequence"/>
</dbReference>
<evidence type="ECO:0000256" key="1">
    <source>
        <dbReference type="ARBA" id="ARBA00001974"/>
    </source>
</evidence>
<dbReference type="Gene3D" id="3.30.9.10">
    <property type="entry name" value="D-Amino Acid Oxidase, subunit A, domain 2"/>
    <property type="match status" value="2"/>
</dbReference>
<proteinExistence type="inferred from homology"/>
<reference evidence="7 8" key="1">
    <citation type="submission" date="2020-07" db="EMBL/GenBank/DDBJ databases">
        <title>Comparative genomics of pyrophilous fungi reveals a link between fire events and developmental genes.</title>
        <authorList>
            <consortium name="DOE Joint Genome Institute"/>
            <person name="Steindorff A.S."/>
            <person name="Carver A."/>
            <person name="Calhoun S."/>
            <person name="Stillman K."/>
            <person name="Liu H."/>
            <person name="Lipzen A."/>
            <person name="Pangilinan J."/>
            <person name="Labutti K."/>
            <person name="Bruns T.D."/>
            <person name="Grigoriev I.V."/>
        </authorList>
    </citation>
    <scope>NUCLEOTIDE SEQUENCE [LARGE SCALE GENOMIC DNA]</scope>
    <source>
        <strain evidence="7 8">CBS 144469</strain>
    </source>
</reference>
<evidence type="ECO:0000313" key="7">
    <source>
        <dbReference type="EMBL" id="KAF6744708.1"/>
    </source>
</evidence>
<dbReference type="GO" id="GO:0005737">
    <property type="term" value="C:cytoplasm"/>
    <property type="evidence" value="ECO:0007669"/>
    <property type="project" value="TreeGrafter"/>
</dbReference>
<dbReference type="GO" id="GO:0003884">
    <property type="term" value="F:D-amino-acid oxidase activity"/>
    <property type="evidence" value="ECO:0007669"/>
    <property type="project" value="InterPro"/>
</dbReference>
<keyword evidence="4" id="KW-0274">FAD</keyword>
<evidence type="ECO:0000313" key="8">
    <source>
        <dbReference type="Proteomes" id="UP000521943"/>
    </source>
</evidence>
<dbReference type="SUPFAM" id="SSF51971">
    <property type="entry name" value="Nucleotide-binding domain"/>
    <property type="match status" value="1"/>
</dbReference>
<sequence length="325" mass="35128">MASEKQEIVQETGRYRVSILAEALPTDPKTVKCASHWAGAHHCSNELWSALDRETFAEMWKLSESEAEGYGRWETPSPLEHMPEGDVFNTFTIDVPVYLNYLLARFLSKGGRVVRGSVQHIAQIAESGRGFGFAPSPAPPAAIVVCAGLGARFLGGVEDANVYPVRGQTVLVRAPWIKHGKTLSGLDAEAYTYVIPRRSGLVTLGGTLEPDDWNPAPRPETTRSILEHALRLAPELVPPHLRRAGADAAAAPCVEDVLPFVVEEGCELRPARKGGVRLEAGSVKVPLTDRTIPVVYSYGYAGDGYMSSIGSARVALELLEKALSS</sequence>
<evidence type="ECO:0000256" key="4">
    <source>
        <dbReference type="ARBA" id="ARBA00022827"/>
    </source>
</evidence>
<evidence type="ECO:0000256" key="5">
    <source>
        <dbReference type="ARBA" id="ARBA00023002"/>
    </source>
</evidence>
<dbReference type="AlphaFoldDB" id="A0A8H6LUU7"/>
<gene>
    <name evidence="7" type="ORF">DFP72DRAFT_993277</name>
</gene>
<keyword evidence="5" id="KW-0560">Oxidoreductase</keyword>
<comment type="caution">
    <text evidence="7">The sequence shown here is derived from an EMBL/GenBank/DDBJ whole genome shotgun (WGS) entry which is preliminary data.</text>
</comment>
<evidence type="ECO:0000259" key="6">
    <source>
        <dbReference type="Pfam" id="PF01266"/>
    </source>
</evidence>
<dbReference type="Gene3D" id="3.40.50.720">
    <property type="entry name" value="NAD(P)-binding Rossmann-like Domain"/>
    <property type="match status" value="2"/>
</dbReference>
<dbReference type="OrthoDB" id="2015447at2759"/>
<comment type="similarity">
    <text evidence="2">Belongs to the DAMOX/DASOX family.</text>
</comment>
<evidence type="ECO:0000256" key="3">
    <source>
        <dbReference type="ARBA" id="ARBA00022630"/>
    </source>
</evidence>
<dbReference type="GO" id="GO:0071949">
    <property type="term" value="F:FAD binding"/>
    <property type="evidence" value="ECO:0007669"/>
    <property type="project" value="InterPro"/>
</dbReference>
<dbReference type="EMBL" id="JACGCI010000115">
    <property type="protein sequence ID" value="KAF6744708.1"/>
    <property type="molecule type" value="Genomic_DNA"/>
</dbReference>
<dbReference type="SUPFAM" id="SSF54373">
    <property type="entry name" value="FAD-linked reductases, C-terminal domain"/>
    <property type="match status" value="1"/>
</dbReference>
<dbReference type="PANTHER" id="PTHR11530:SF11">
    <property type="entry name" value="D-ASPARTATE OXIDASE"/>
    <property type="match status" value="1"/>
</dbReference>
<dbReference type="Pfam" id="PF01266">
    <property type="entry name" value="DAO"/>
    <property type="match status" value="1"/>
</dbReference>
<comment type="cofactor">
    <cofactor evidence="1">
        <name>FAD</name>
        <dbReference type="ChEBI" id="CHEBI:57692"/>
    </cofactor>
</comment>
<dbReference type="InterPro" id="IPR023209">
    <property type="entry name" value="DAO"/>
</dbReference>
<evidence type="ECO:0000256" key="2">
    <source>
        <dbReference type="ARBA" id="ARBA00006730"/>
    </source>
</evidence>
<accession>A0A8H6LUU7</accession>